<organism evidence="2 3">
    <name type="scientific">Synaphobranchus kaupii</name>
    <name type="common">Kaup's arrowtooth eel</name>
    <dbReference type="NCBI Taxonomy" id="118154"/>
    <lineage>
        <taxon>Eukaryota</taxon>
        <taxon>Metazoa</taxon>
        <taxon>Chordata</taxon>
        <taxon>Craniata</taxon>
        <taxon>Vertebrata</taxon>
        <taxon>Euteleostomi</taxon>
        <taxon>Actinopterygii</taxon>
        <taxon>Neopterygii</taxon>
        <taxon>Teleostei</taxon>
        <taxon>Anguilliformes</taxon>
        <taxon>Synaphobranchidae</taxon>
        <taxon>Synaphobranchus</taxon>
    </lineage>
</organism>
<dbReference type="EMBL" id="JAINUF010000004">
    <property type="protein sequence ID" value="KAJ8363894.1"/>
    <property type="molecule type" value="Genomic_DNA"/>
</dbReference>
<keyword evidence="3" id="KW-1185">Reference proteome</keyword>
<dbReference type="AlphaFoldDB" id="A0A9Q1FPX5"/>
<feature type="region of interest" description="Disordered" evidence="1">
    <location>
        <begin position="31"/>
        <end position="55"/>
    </location>
</feature>
<proteinExistence type="predicted"/>
<evidence type="ECO:0000313" key="3">
    <source>
        <dbReference type="Proteomes" id="UP001152622"/>
    </source>
</evidence>
<name>A0A9Q1FPX5_SYNKA</name>
<sequence>MSKAERKSEREINGFGSIPFAVILTTFRGRRRRDPGGLGGSPGSPRSPSVPTADRAARPLTHATHADGSSAIQCRTVDGRVHAARRRYRTMTAAGFRPLGFLRLPSKILLSLVEWSSLRESKTKSGVSVSVGRQTAWLARSGELSRAHARGSESPRPARALSVRAIIRSSVCSGTVGRALGAHPLLGLALVQELWNVRVSSENKNRRVEAALAAAAHRGRGQRTVGGLAIATCGASCFCAPGQKAPQPGFLCVSGRVRSWRTEPRAFNQRGVSLARSLACCFHLGRARRFRSTGECERSPSGRTLSYFPTMSAER</sequence>
<evidence type="ECO:0000256" key="1">
    <source>
        <dbReference type="SAM" id="MobiDB-lite"/>
    </source>
</evidence>
<protein>
    <submittedName>
        <fullName evidence="2">Uncharacterized protein</fullName>
    </submittedName>
</protein>
<dbReference type="Proteomes" id="UP001152622">
    <property type="component" value="Chromosome 4"/>
</dbReference>
<evidence type="ECO:0000313" key="2">
    <source>
        <dbReference type="EMBL" id="KAJ8363894.1"/>
    </source>
</evidence>
<comment type="caution">
    <text evidence="2">The sequence shown here is derived from an EMBL/GenBank/DDBJ whole genome shotgun (WGS) entry which is preliminary data.</text>
</comment>
<gene>
    <name evidence="2" type="ORF">SKAU_G00127250</name>
</gene>
<reference evidence="2" key="1">
    <citation type="journal article" date="2023" name="Science">
        <title>Genome structures resolve the early diversification of teleost fishes.</title>
        <authorList>
            <person name="Parey E."/>
            <person name="Louis A."/>
            <person name="Montfort J."/>
            <person name="Bouchez O."/>
            <person name="Roques C."/>
            <person name="Iampietro C."/>
            <person name="Lluch J."/>
            <person name="Castinel A."/>
            <person name="Donnadieu C."/>
            <person name="Desvignes T."/>
            <person name="Floi Bucao C."/>
            <person name="Jouanno E."/>
            <person name="Wen M."/>
            <person name="Mejri S."/>
            <person name="Dirks R."/>
            <person name="Jansen H."/>
            <person name="Henkel C."/>
            <person name="Chen W.J."/>
            <person name="Zahm M."/>
            <person name="Cabau C."/>
            <person name="Klopp C."/>
            <person name="Thompson A.W."/>
            <person name="Robinson-Rechavi M."/>
            <person name="Braasch I."/>
            <person name="Lecointre G."/>
            <person name="Bobe J."/>
            <person name="Postlethwait J.H."/>
            <person name="Berthelot C."/>
            <person name="Roest Crollius H."/>
            <person name="Guiguen Y."/>
        </authorList>
    </citation>
    <scope>NUCLEOTIDE SEQUENCE</scope>
    <source>
        <strain evidence="2">WJC10195</strain>
    </source>
</reference>
<accession>A0A9Q1FPX5</accession>